<gene>
    <name evidence="1" type="ORF">NEZAVI_LOCUS2873</name>
</gene>
<dbReference type="Proteomes" id="UP001152798">
    <property type="component" value="Chromosome 1"/>
</dbReference>
<evidence type="ECO:0000313" key="2">
    <source>
        <dbReference type="Proteomes" id="UP001152798"/>
    </source>
</evidence>
<keyword evidence="2" id="KW-1185">Reference proteome</keyword>
<accession>A0A9P0E192</accession>
<dbReference type="AlphaFoldDB" id="A0A9P0E192"/>
<name>A0A9P0E192_NEZVI</name>
<dbReference type="EMBL" id="OV725077">
    <property type="protein sequence ID" value="CAH1391959.1"/>
    <property type="molecule type" value="Genomic_DNA"/>
</dbReference>
<proteinExistence type="predicted"/>
<evidence type="ECO:0000313" key="1">
    <source>
        <dbReference type="EMBL" id="CAH1391959.1"/>
    </source>
</evidence>
<reference evidence="1" key="1">
    <citation type="submission" date="2022-01" db="EMBL/GenBank/DDBJ databases">
        <authorList>
            <person name="King R."/>
        </authorList>
    </citation>
    <scope>NUCLEOTIDE SEQUENCE</scope>
</reference>
<sequence length="162" mass="17819">MELAWWPNSLVSTAPPVILSARDVRSPIKKSARATRSTALATAIACILGGSQTVSESSRGLPTCRSPAPPAFLILSLPPCIYISSAVTGLHTVRTSPDINRKWNSARHSCSLERATMERRDFRKVGVRADSRLPNVRICAFAIFRYCSLLTRLHGFLIRNTL</sequence>
<protein>
    <submittedName>
        <fullName evidence="1">Uncharacterized protein</fullName>
    </submittedName>
</protein>
<organism evidence="1 2">
    <name type="scientific">Nezara viridula</name>
    <name type="common">Southern green stink bug</name>
    <name type="synonym">Cimex viridulus</name>
    <dbReference type="NCBI Taxonomy" id="85310"/>
    <lineage>
        <taxon>Eukaryota</taxon>
        <taxon>Metazoa</taxon>
        <taxon>Ecdysozoa</taxon>
        <taxon>Arthropoda</taxon>
        <taxon>Hexapoda</taxon>
        <taxon>Insecta</taxon>
        <taxon>Pterygota</taxon>
        <taxon>Neoptera</taxon>
        <taxon>Paraneoptera</taxon>
        <taxon>Hemiptera</taxon>
        <taxon>Heteroptera</taxon>
        <taxon>Panheteroptera</taxon>
        <taxon>Pentatomomorpha</taxon>
        <taxon>Pentatomoidea</taxon>
        <taxon>Pentatomidae</taxon>
        <taxon>Pentatominae</taxon>
        <taxon>Nezara</taxon>
    </lineage>
</organism>
<dbReference type="OrthoDB" id="10469237at2759"/>